<dbReference type="InterPro" id="IPR057503">
    <property type="entry name" value="PH_RdRP"/>
</dbReference>
<proteinExistence type="inferred from homology"/>
<comment type="similarity">
    <text evidence="1">Belongs to the RdRP family.</text>
</comment>
<dbReference type="GO" id="GO:0030422">
    <property type="term" value="P:siRNA processing"/>
    <property type="evidence" value="ECO:0007669"/>
    <property type="project" value="TreeGrafter"/>
</dbReference>
<dbReference type="Proteomes" id="UP000045706">
    <property type="component" value="Unassembled WGS sequence"/>
</dbReference>
<evidence type="ECO:0000313" key="6">
    <source>
        <dbReference type="Proteomes" id="UP000045706"/>
    </source>
</evidence>
<keyword evidence="1" id="KW-0696">RNA-directed RNA polymerase</keyword>
<sequence length="1072" mass="122173">MEVFLANMPVDLSDRSLHTQLTPYMNALGILDWQCTKNRAQKTGFIAFLDKSDGHKFLQHHGKVAGAGPSVNPLFARRGAGRRDMARLTLMRCHVFASLRNEAPDPFLIKSLQMRQSVRLRNGKAPEDDTHQDMVFEASGLACGHLSLVNPTKSLTFVEQCWFDAPGHVRFANKTLLARFPDSSIILHFAYDTITHLIHDSKAATLTAVLREAPRIFLSDSLDDNMAALDVRGGSRFRYRVLDRYTHIPAMRHHQKYVASCLVYQFACESKHFIRLVSQLRHRQLFPMVHEDLPLTREPTQYLEDFETANLRFQANLSECERKRIVPFRLLFLTQALASNNYLHPHVADSLLFCIRQAFSTARKAQQPHDPVSAEAMKSLYQDIPYPYPGMEPSDLDPVALMAHLLKKEARTRKEAAMTAFKHTSNKNHAWVFKANVTPTRIALHGPEYEPMNRILRKFPDHAEYFMRVQFCDENGDDVFFSAKVSNDHIYNRFRKVLQSGIQIAGRVYSFLGFSHSSLRSHSAWFSAPFVDKTETTSSVSLVDHGIVCQFIPDVKYGDRVFSDGVGTISRDALETIWPHLPRMESLPTCLQIRWGGVKGMLSLDSRLPGRVMNIRQESMLKFPSTDLDNLGICGAASRPLRMVLNRQMIKILEDMGVRDEWFFSLQKRELERLRAVTADAWNTGAFLQLQGIGSAFYLSTFIKTLDKYGINYRRDDFLRYCIIFAEMHSTAVDFSKTGIPVDMQAMPKTNRIRPDFFAPAPPTQYVDRQQVDFVEKPSTSFDGEDEEEDAFRPTHKFYRSDKILGRLYRNIDEKRMWDQDVRRPVTTEGPTVWEQFIGMMEKKLLEHAPGVGKISWEHWKAEAWALRNMYEDAVHNAMYEYSDSHLKMLTEVEVFCGFIFSKTGSQTRRQADNSKKLKETFERVSETLVANIRQRTRETEEDAQPMPPGAAPTSSVDDPLERALAPNLRALEFSWACLQVGLQDDEYDNRATMQSFKIIAASCFLKEVTEFINRLMNGKVASTATASGTGGGFVGVNGGSHDPVTSFPQYGANPYSFDAGHLTNYGFTQYL</sequence>
<feature type="region of interest" description="Disordered" evidence="2">
    <location>
        <begin position="936"/>
        <end position="959"/>
    </location>
</feature>
<dbReference type="GO" id="GO:0031380">
    <property type="term" value="C:nuclear RNA-directed RNA polymerase complex"/>
    <property type="evidence" value="ECO:0007669"/>
    <property type="project" value="TreeGrafter"/>
</dbReference>
<gene>
    <name evidence="5" type="ORF">BN1723_010553</name>
</gene>
<dbReference type="PANTHER" id="PTHR23079:SF17">
    <property type="entry name" value="RNA-DEPENDENT RNA POLYMERASE"/>
    <property type="match status" value="1"/>
</dbReference>
<dbReference type="InterPro" id="IPR057596">
    <property type="entry name" value="RDRP_core"/>
</dbReference>
<keyword evidence="1" id="KW-0548">Nucleotidyltransferase</keyword>
<dbReference type="GO" id="GO:0003723">
    <property type="term" value="F:RNA binding"/>
    <property type="evidence" value="ECO:0007669"/>
    <property type="project" value="UniProtKB-KW"/>
</dbReference>
<organism evidence="5 6">
    <name type="scientific">Verticillium longisporum</name>
    <name type="common">Verticillium dahliae var. longisporum</name>
    <dbReference type="NCBI Taxonomy" id="100787"/>
    <lineage>
        <taxon>Eukaryota</taxon>
        <taxon>Fungi</taxon>
        <taxon>Dikarya</taxon>
        <taxon>Ascomycota</taxon>
        <taxon>Pezizomycotina</taxon>
        <taxon>Sordariomycetes</taxon>
        <taxon>Hypocreomycetidae</taxon>
        <taxon>Glomerellales</taxon>
        <taxon>Plectosphaerellaceae</taxon>
        <taxon>Verticillium</taxon>
    </lineage>
</organism>
<dbReference type="EMBL" id="CVQI01005669">
    <property type="protein sequence ID" value="CRK15176.1"/>
    <property type="molecule type" value="Genomic_DNA"/>
</dbReference>
<evidence type="ECO:0000259" key="4">
    <source>
        <dbReference type="Pfam" id="PF25358"/>
    </source>
</evidence>
<evidence type="ECO:0000256" key="1">
    <source>
        <dbReference type="RuleBase" id="RU363098"/>
    </source>
</evidence>
<dbReference type="EC" id="2.7.7.48" evidence="1"/>
<keyword evidence="1" id="KW-0808">Transferase</keyword>
<protein>
    <recommendedName>
        <fullName evidence="1">RNA-dependent RNA polymerase</fullName>
        <ecNumber evidence="1">2.7.7.48</ecNumber>
    </recommendedName>
</protein>
<feature type="domain" description="RDRP core" evidence="3">
    <location>
        <begin position="722"/>
        <end position="812"/>
    </location>
</feature>
<dbReference type="Pfam" id="PF05183">
    <property type="entry name" value="RdRP"/>
    <property type="match status" value="2"/>
</dbReference>
<feature type="domain" description="RdRP-like PH" evidence="4">
    <location>
        <begin position="135"/>
        <end position="290"/>
    </location>
</feature>
<comment type="catalytic activity">
    <reaction evidence="1">
        <text>RNA(n) + a ribonucleoside 5'-triphosphate = RNA(n+1) + diphosphate</text>
        <dbReference type="Rhea" id="RHEA:21248"/>
        <dbReference type="Rhea" id="RHEA-COMP:14527"/>
        <dbReference type="Rhea" id="RHEA-COMP:17342"/>
        <dbReference type="ChEBI" id="CHEBI:33019"/>
        <dbReference type="ChEBI" id="CHEBI:61557"/>
        <dbReference type="ChEBI" id="CHEBI:140395"/>
        <dbReference type="EC" id="2.7.7.48"/>
    </reaction>
</comment>
<evidence type="ECO:0000313" key="5">
    <source>
        <dbReference type="EMBL" id="CRK15176.1"/>
    </source>
</evidence>
<dbReference type="PANTHER" id="PTHR23079">
    <property type="entry name" value="RNA-DEPENDENT RNA POLYMERASE"/>
    <property type="match status" value="1"/>
</dbReference>
<accession>A0A0G4KZN8</accession>
<dbReference type="AlphaFoldDB" id="A0A0G4KZN8"/>
<reference evidence="6" key="1">
    <citation type="submission" date="2015-05" db="EMBL/GenBank/DDBJ databases">
        <authorList>
            <person name="Fogelqvist Johan"/>
        </authorList>
    </citation>
    <scope>NUCLEOTIDE SEQUENCE [LARGE SCALE GENOMIC DNA]</scope>
</reference>
<evidence type="ECO:0000256" key="2">
    <source>
        <dbReference type="SAM" id="MobiDB-lite"/>
    </source>
</evidence>
<feature type="domain" description="RDRP core" evidence="3">
    <location>
        <begin position="535"/>
        <end position="720"/>
    </location>
</feature>
<name>A0A0G4KZN8_VERLO</name>
<dbReference type="GO" id="GO:0003968">
    <property type="term" value="F:RNA-directed RNA polymerase activity"/>
    <property type="evidence" value="ECO:0007669"/>
    <property type="project" value="UniProtKB-KW"/>
</dbReference>
<dbReference type="Pfam" id="PF25358">
    <property type="entry name" value="PH_fung_RdRP"/>
    <property type="match status" value="1"/>
</dbReference>
<keyword evidence="1" id="KW-0694">RNA-binding</keyword>
<evidence type="ECO:0000259" key="3">
    <source>
        <dbReference type="Pfam" id="PF05183"/>
    </source>
</evidence>
<dbReference type="InterPro" id="IPR007855">
    <property type="entry name" value="RDRP"/>
</dbReference>